<name>A0ABW2NAR6_9ACTN</name>
<dbReference type="SUPFAM" id="SSF54593">
    <property type="entry name" value="Glyoxalase/Bleomycin resistance protein/Dihydroxybiphenyl dioxygenase"/>
    <property type="match status" value="1"/>
</dbReference>
<keyword evidence="3" id="KW-1185">Reference proteome</keyword>
<dbReference type="InterPro" id="IPR037523">
    <property type="entry name" value="VOC_core"/>
</dbReference>
<dbReference type="InterPro" id="IPR052935">
    <property type="entry name" value="Mg2+_PAP"/>
</dbReference>
<dbReference type="RefSeq" id="WP_255892406.1">
    <property type="nucleotide sequence ID" value="NZ_JAFMZM010000006.1"/>
</dbReference>
<dbReference type="EMBL" id="JBHTCH010000020">
    <property type="protein sequence ID" value="MFC7361971.1"/>
    <property type="molecule type" value="Genomic_DNA"/>
</dbReference>
<gene>
    <name evidence="2" type="ORF">ACFQO6_16985</name>
</gene>
<dbReference type="Pfam" id="PF09949">
    <property type="entry name" value="APP1_cat"/>
    <property type="match status" value="1"/>
</dbReference>
<accession>A0ABW2NAR6</accession>
<protein>
    <submittedName>
        <fullName evidence="2">Phosphatase domain-containing protein</fullName>
    </submittedName>
</protein>
<comment type="caution">
    <text evidence="2">The sequence shown here is derived from an EMBL/GenBank/DDBJ whole genome shotgun (WGS) entry which is preliminary data.</text>
</comment>
<evidence type="ECO:0000259" key="1">
    <source>
        <dbReference type="PROSITE" id="PS51819"/>
    </source>
</evidence>
<dbReference type="PANTHER" id="PTHR28208:SF3">
    <property type="entry name" value="PHOSPHATIDATE PHOSPHATASE APP1"/>
    <property type="match status" value="1"/>
</dbReference>
<dbReference type="InterPro" id="IPR019236">
    <property type="entry name" value="APP1_cat"/>
</dbReference>
<dbReference type="InterPro" id="IPR029068">
    <property type="entry name" value="Glyas_Bleomycin-R_OHBP_Dase"/>
</dbReference>
<organism evidence="2 3">
    <name type="scientific">Nocardioides astragali</name>
    <dbReference type="NCBI Taxonomy" id="1776736"/>
    <lineage>
        <taxon>Bacteria</taxon>
        <taxon>Bacillati</taxon>
        <taxon>Actinomycetota</taxon>
        <taxon>Actinomycetes</taxon>
        <taxon>Propionibacteriales</taxon>
        <taxon>Nocardioidaceae</taxon>
        <taxon>Nocardioides</taxon>
    </lineage>
</organism>
<reference evidence="3" key="1">
    <citation type="journal article" date="2019" name="Int. J. Syst. Evol. Microbiol.">
        <title>The Global Catalogue of Microorganisms (GCM) 10K type strain sequencing project: providing services to taxonomists for standard genome sequencing and annotation.</title>
        <authorList>
            <consortium name="The Broad Institute Genomics Platform"/>
            <consortium name="The Broad Institute Genome Sequencing Center for Infectious Disease"/>
            <person name="Wu L."/>
            <person name="Ma J."/>
        </authorList>
    </citation>
    <scope>NUCLEOTIDE SEQUENCE [LARGE SCALE GENOMIC DNA]</scope>
    <source>
        <strain evidence="3">FCH27</strain>
    </source>
</reference>
<dbReference type="Gene3D" id="3.10.180.10">
    <property type="entry name" value="2,3-Dihydroxybiphenyl 1,2-Dioxygenase, domain 1"/>
    <property type="match status" value="1"/>
</dbReference>
<evidence type="ECO:0000313" key="2">
    <source>
        <dbReference type="EMBL" id="MFC7361971.1"/>
    </source>
</evidence>
<sequence>MGALRWIVAAEHAWDAVRARRGAQRRPEHFRIQSYEGHGSSAGIVVRGRVVDDPPLSSAVWGEGMRAALRRQVRTFLTNELPGVPLRIEVAGSEASVVTDSDGYFRARLVPGPLDTPWTMGTVELAGDYRGVSGPHNADLRVHVPRPGADFGIISDIDDTILETGVQRVGTMVAQTFTGSSLTRTPFPGVVELYRDLTRGGANPVFYVSSSPWNLHAFIDGFLRHRGFPLGPVLLRDLLGTAAGREEKHDRIREVLELHPDLRFVLIGDSGERDPEIYADIVREHPGRIIAVYIREVRLDPGDGRVERVTDAWDHDTPFVLAADSDAVRRHAAGTGLLQVAPAPTVRAVHHLDLWVDDVATAESEWGWLLAWCGWQREEGMLSWLHDDGTYLFMEHSPDQHGEHDRLRPGINHLAMIVGSRADLDRMRAESTEHGWHEMYADRYPHAGGDHHVALYLENSEGVEVEVVVGP</sequence>
<evidence type="ECO:0000313" key="3">
    <source>
        <dbReference type="Proteomes" id="UP001596524"/>
    </source>
</evidence>
<proteinExistence type="predicted"/>
<dbReference type="Proteomes" id="UP001596524">
    <property type="component" value="Unassembled WGS sequence"/>
</dbReference>
<dbReference type="PANTHER" id="PTHR28208">
    <property type="entry name" value="PHOSPHATIDATE PHOSPHATASE APP1"/>
    <property type="match status" value="1"/>
</dbReference>
<feature type="domain" description="VOC" evidence="1">
    <location>
        <begin position="348"/>
        <end position="470"/>
    </location>
</feature>
<dbReference type="PROSITE" id="PS51819">
    <property type="entry name" value="VOC"/>
    <property type="match status" value="1"/>
</dbReference>